<comment type="caution">
    <text evidence="5">The sequence shown here is derived from an EMBL/GenBank/DDBJ whole genome shotgun (WGS) entry which is preliminary data.</text>
</comment>
<organism evidence="5 6">
    <name type="scientific">Oryctes borbonicus</name>
    <dbReference type="NCBI Taxonomy" id="1629725"/>
    <lineage>
        <taxon>Eukaryota</taxon>
        <taxon>Metazoa</taxon>
        <taxon>Ecdysozoa</taxon>
        <taxon>Arthropoda</taxon>
        <taxon>Hexapoda</taxon>
        <taxon>Insecta</taxon>
        <taxon>Pterygota</taxon>
        <taxon>Neoptera</taxon>
        <taxon>Endopterygota</taxon>
        <taxon>Coleoptera</taxon>
        <taxon>Polyphaga</taxon>
        <taxon>Scarabaeiformia</taxon>
        <taxon>Scarabaeidae</taxon>
        <taxon>Dynastinae</taxon>
        <taxon>Oryctes</taxon>
    </lineage>
</organism>
<dbReference type="OrthoDB" id="272624at2759"/>
<feature type="region of interest" description="Disordered" evidence="3">
    <location>
        <begin position="1"/>
        <end position="41"/>
    </location>
</feature>
<dbReference type="SMART" id="SM00717">
    <property type="entry name" value="SANT"/>
    <property type="match status" value="1"/>
</dbReference>
<dbReference type="AlphaFoldDB" id="A0A0T6BBB8"/>
<sequence length="640" mass="72843">MASRRVRIKGIANIPQRRKPVSTVNGTESEEQKENSDNKCDEPSDCSNLILACNSHVTNTCHVTDNQSRFDISLSKDSVEIDNRSDEIRNKSDEQLADLKLIASEENDINVGIKENKQDVEHIAAIEKSMTESVDNINKVRIARRKFLKPPICLNALNRRPKEIASSVKIEPNKENLQESANINLNEVEISTTNKNSVLIQKIEPHLAEITLGANTILKESIKSGSDTECQQAPPSPTKHLNRRIKAVPKLHQRRTSFSIGSASESEDDTRRTHSRIRNDSVCSTNSIVAEYNSMAETRSPAKKEHAVVQRRYRRTGQSRKFAEARREFNMKFVNGKPDKQKLTMIDLIFYNPATNPMSSNKRKRKSTSSSDVSDSKQKPEEEKIDDPQLASESDNELPAPQIKVGPNGEIVVDEKSLIIENSETKRSREALQMSEVVDGDDDTSYGIYKKTKRTKEWTKEETLRFYKALNTIGTDFTMMCELFPNRTRRELKMKFKKEERFNQTLINKAVMQPSDFDMTELRKDLELEERKAQEKKKRIEEVKAIKAVLSEQRKNLNKSLKIKGNLNTKFLYFQLLLRIIIALLAGIDMNPNHFPSTSVAKTSPAKKQQKTAYDVLKRGINSISSSESDVDDDLNESTR</sequence>
<dbReference type="Proteomes" id="UP000051574">
    <property type="component" value="Unassembled WGS sequence"/>
</dbReference>
<evidence type="ECO:0000256" key="2">
    <source>
        <dbReference type="SAM" id="Coils"/>
    </source>
</evidence>
<dbReference type="GO" id="GO:0070898">
    <property type="term" value="P:RNA polymerase III preinitiation complex assembly"/>
    <property type="evidence" value="ECO:0007669"/>
    <property type="project" value="TreeGrafter"/>
</dbReference>
<keyword evidence="6" id="KW-1185">Reference proteome</keyword>
<dbReference type="EMBL" id="LJIG01002308">
    <property type="protein sequence ID" value="KRT84632.1"/>
    <property type="molecule type" value="Genomic_DNA"/>
</dbReference>
<evidence type="ECO:0000313" key="6">
    <source>
        <dbReference type="Proteomes" id="UP000051574"/>
    </source>
</evidence>
<dbReference type="Pfam" id="PF15963">
    <property type="entry name" value="Myb_DNA-bind_7"/>
    <property type="match status" value="1"/>
</dbReference>
<accession>A0A0T6BBB8</accession>
<dbReference type="InterPro" id="IPR009057">
    <property type="entry name" value="Homeodomain-like_sf"/>
</dbReference>
<dbReference type="PANTHER" id="PTHR22929:SF0">
    <property type="entry name" value="TRANSCRIPTION FACTOR TFIIIB COMPONENT B'' HOMOLOG"/>
    <property type="match status" value="1"/>
</dbReference>
<dbReference type="SUPFAM" id="SSF46689">
    <property type="entry name" value="Homeodomain-like"/>
    <property type="match status" value="1"/>
</dbReference>
<dbReference type="Gene3D" id="1.10.10.60">
    <property type="entry name" value="Homeodomain-like"/>
    <property type="match status" value="1"/>
</dbReference>
<reference evidence="5 6" key="1">
    <citation type="submission" date="2015-09" db="EMBL/GenBank/DDBJ databases">
        <title>Draft genome of the scarab beetle Oryctes borbonicus.</title>
        <authorList>
            <person name="Meyer J.M."/>
            <person name="Markov G.V."/>
            <person name="Baskaran P."/>
            <person name="Herrmann M."/>
            <person name="Sommer R.J."/>
            <person name="Roedelsperger C."/>
        </authorList>
    </citation>
    <scope>NUCLEOTIDE SEQUENCE [LARGE SCALE GENOMIC DNA]</scope>
    <source>
        <strain evidence="5">OB123</strain>
        <tissue evidence="5">Whole animal</tissue>
    </source>
</reference>
<feature type="region of interest" description="Disordered" evidence="3">
    <location>
        <begin position="294"/>
        <end position="321"/>
    </location>
</feature>
<comment type="subcellular location">
    <subcellularLocation>
        <location evidence="1">Nucleus</location>
    </subcellularLocation>
</comment>
<feature type="region of interest" description="Disordered" evidence="3">
    <location>
        <begin position="353"/>
        <end position="407"/>
    </location>
</feature>
<gene>
    <name evidence="5" type="ORF">AMK59_2095</name>
</gene>
<feature type="compositionally biased region" description="Basic residues" evidence="3">
    <location>
        <begin position="309"/>
        <end position="318"/>
    </location>
</feature>
<dbReference type="GO" id="GO:0000126">
    <property type="term" value="C:transcription factor TFIIIB complex"/>
    <property type="evidence" value="ECO:0007669"/>
    <property type="project" value="TreeGrafter"/>
</dbReference>
<feature type="compositionally biased region" description="Basic and acidic residues" evidence="3">
    <location>
        <begin position="30"/>
        <end position="41"/>
    </location>
</feature>
<evidence type="ECO:0000313" key="5">
    <source>
        <dbReference type="EMBL" id="KRT84632.1"/>
    </source>
</evidence>
<keyword evidence="2" id="KW-0175">Coiled coil</keyword>
<feature type="non-terminal residue" evidence="5">
    <location>
        <position position="640"/>
    </location>
</feature>
<feature type="domain" description="Myb-like" evidence="4">
    <location>
        <begin position="454"/>
        <end position="502"/>
    </location>
</feature>
<feature type="region of interest" description="Disordered" evidence="3">
    <location>
        <begin position="252"/>
        <end position="280"/>
    </location>
</feature>
<evidence type="ECO:0000259" key="4">
    <source>
        <dbReference type="SMART" id="SM00717"/>
    </source>
</evidence>
<dbReference type="PANTHER" id="PTHR22929">
    <property type="entry name" value="RNA POLYMERASE III TRANSCRIPTION INITIATION FACTOR B"/>
    <property type="match status" value="1"/>
</dbReference>
<feature type="coiled-coil region" evidence="2">
    <location>
        <begin position="519"/>
        <end position="560"/>
    </location>
</feature>
<evidence type="ECO:0000256" key="1">
    <source>
        <dbReference type="ARBA" id="ARBA00004123"/>
    </source>
</evidence>
<dbReference type="GO" id="GO:0005634">
    <property type="term" value="C:nucleus"/>
    <property type="evidence" value="ECO:0007669"/>
    <property type="project" value="UniProtKB-SubCell"/>
</dbReference>
<dbReference type="GO" id="GO:0001156">
    <property type="term" value="F:TFIIIC-class transcription factor complex binding"/>
    <property type="evidence" value="ECO:0007669"/>
    <property type="project" value="TreeGrafter"/>
</dbReference>
<protein>
    <recommendedName>
        <fullName evidence="4">Myb-like domain-containing protein</fullName>
    </recommendedName>
</protein>
<dbReference type="InterPro" id="IPR001005">
    <property type="entry name" value="SANT/Myb"/>
</dbReference>
<proteinExistence type="predicted"/>
<name>A0A0T6BBB8_9SCAR</name>
<dbReference type="InterPro" id="IPR039467">
    <property type="entry name" value="TFIIIB_B''_Myb"/>
</dbReference>
<evidence type="ECO:0000256" key="3">
    <source>
        <dbReference type="SAM" id="MobiDB-lite"/>
    </source>
</evidence>
<dbReference type="CDD" id="cd00167">
    <property type="entry name" value="SANT"/>
    <property type="match status" value="1"/>
</dbReference>